<dbReference type="PROSITE" id="PS50835">
    <property type="entry name" value="IG_LIKE"/>
    <property type="match status" value="2"/>
</dbReference>
<organism evidence="8 9">
    <name type="scientific">Potamilus streckersoni</name>
    <dbReference type="NCBI Taxonomy" id="2493646"/>
    <lineage>
        <taxon>Eukaryota</taxon>
        <taxon>Metazoa</taxon>
        <taxon>Spiralia</taxon>
        <taxon>Lophotrochozoa</taxon>
        <taxon>Mollusca</taxon>
        <taxon>Bivalvia</taxon>
        <taxon>Autobranchia</taxon>
        <taxon>Heteroconchia</taxon>
        <taxon>Palaeoheterodonta</taxon>
        <taxon>Unionida</taxon>
        <taxon>Unionoidea</taxon>
        <taxon>Unionidae</taxon>
        <taxon>Ambleminae</taxon>
        <taxon>Lampsilini</taxon>
        <taxon>Potamilus</taxon>
    </lineage>
</organism>
<dbReference type="Gene3D" id="2.60.40.10">
    <property type="entry name" value="Immunoglobulins"/>
    <property type="match status" value="2"/>
</dbReference>
<dbReference type="InterPro" id="IPR036179">
    <property type="entry name" value="Ig-like_dom_sf"/>
</dbReference>
<keyword evidence="6" id="KW-0393">Immunoglobulin domain</keyword>
<evidence type="ECO:0000256" key="2">
    <source>
        <dbReference type="ARBA" id="ARBA00022729"/>
    </source>
</evidence>
<sequence length="266" mass="29908">MRVGVNGWMDVGLLYSKKPNPDDESLQSLMFVFYTYLDIDELKSPTIPTFELQSLIYTPSTNLAENQNVIFTCIGNVGREPQGNFSWYKYVGSQPSGMVITNGINPVSLTTVSGSCTYMRTEKLTLNLTKEDNQMVIRCTVQQTTISEAGDRYIQTDRITVNYSPKINSILADPNLPTYSEGPVQLMLICKADSNPLSNYVWTRPDGSKQTGYQLRLRLLTTNHTGRYTCLAYAEWGGQNYTAKTNVDIEVGKAKERKEMTLICII</sequence>
<keyword evidence="3" id="KW-0472">Membrane</keyword>
<dbReference type="EMBL" id="JAEAOA010002354">
    <property type="protein sequence ID" value="KAK3598042.1"/>
    <property type="molecule type" value="Genomic_DNA"/>
</dbReference>
<dbReference type="InterPro" id="IPR007110">
    <property type="entry name" value="Ig-like_dom"/>
</dbReference>
<dbReference type="InterPro" id="IPR052598">
    <property type="entry name" value="IgSF_CEA-related"/>
</dbReference>
<dbReference type="AlphaFoldDB" id="A0AAE0STP4"/>
<reference evidence="8" key="3">
    <citation type="submission" date="2023-05" db="EMBL/GenBank/DDBJ databases">
        <authorList>
            <person name="Smith C.H."/>
        </authorList>
    </citation>
    <scope>NUCLEOTIDE SEQUENCE</scope>
    <source>
        <strain evidence="8">CHS0354</strain>
        <tissue evidence="8">Mantle</tissue>
    </source>
</reference>
<proteinExistence type="predicted"/>
<dbReference type="InterPro" id="IPR013783">
    <property type="entry name" value="Ig-like_fold"/>
</dbReference>
<feature type="domain" description="Ig-like" evidence="7">
    <location>
        <begin position="48"/>
        <end position="155"/>
    </location>
</feature>
<evidence type="ECO:0000256" key="4">
    <source>
        <dbReference type="ARBA" id="ARBA00023157"/>
    </source>
</evidence>
<protein>
    <recommendedName>
        <fullName evidence="7">Ig-like domain-containing protein</fullName>
    </recommendedName>
</protein>
<gene>
    <name evidence="8" type="ORF">CHS0354_042411</name>
</gene>
<name>A0AAE0STP4_9BIVA</name>
<keyword evidence="4" id="KW-1015">Disulfide bond</keyword>
<accession>A0AAE0STP4</accession>
<evidence type="ECO:0000256" key="5">
    <source>
        <dbReference type="ARBA" id="ARBA00023180"/>
    </source>
</evidence>
<comment type="subcellular location">
    <subcellularLocation>
        <location evidence="1">Membrane</location>
        <topology evidence="1">Single-pass membrane protein</topology>
    </subcellularLocation>
</comment>
<dbReference type="InterPro" id="IPR013162">
    <property type="entry name" value="CD80_C2-set"/>
</dbReference>
<reference evidence="8" key="1">
    <citation type="journal article" date="2021" name="Genome Biol. Evol.">
        <title>A High-Quality Reference Genome for a Parasitic Bivalve with Doubly Uniparental Inheritance (Bivalvia: Unionida).</title>
        <authorList>
            <person name="Smith C.H."/>
        </authorList>
    </citation>
    <scope>NUCLEOTIDE SEQUENCE</scope>
    <source>
        <strain evidence="8">CHS0354</strain>
    </source>
</reference>
<dbReference type="Pfam" id="PF08205">
    <property type="entry name" value="C2-set_2"/>
    <property type="match status" value="1"/>
</dbReference>
<keyword evidence="9" id="KW-1185">Reference proteome</keyword>
<evidence type="ECO:0000313" key="9">
    <source>
        <dbReference type="Proteomes" id="UP001195483"/>
    </source>
</evidence>
<dbReference type="PANTHER" id="PTHR44337">
    <property type="entry name" value="CARCINOEMBRYONIC ANTIGEN-RELATED CELL ADHESION MOLECULE 8"/>
    <property type="match status" value="1"/>
</dbReference>
<dbReference type="SUPFAM" id="SSF48726">
    <property type="entry name" value="Immunoglobulin"/>
    <property type="match status" value="2"/>
</dbReference>
<evidence type="ECO:0000256" key="3">
    <source>
        <dbReference type="ARBA" id="ARBA00023136"/>
    </source>
</evidence>
<reference evidence="8" key="2">
    <citation type="journal article" date="2021" name="Genome Biol. Evol.">
        <title>Developing a high-quality reference genome for a parasitic bivalve with doubly uniparental inheritance (Bivalvia: Unionida).</title>
        <authorList>
            <person name="Smith C.H."/>
        </authorList>
    </citation>
    <scope>NUCLEOTIDE SEQUENCE</scope>
    <source>
        <strain evidence="8">CHS0354</strain>
        <tissue evidence="8">Mantle</tissue>
    </source>
</reference>
<dbReference type="GO" id="GO:0016020">
    <property type="term" value="C:membrane"/>
    <property type="evidence" value="ECO:0007669"/>
    <property type="project" value="UniProtKB-SubCell"/>
</dbReference>
<dbReference type="Proteomes" id="UP001195483">
    <property type="component" value="Unassembled WGS sequence"/>
</dbReference>
<evidence type="ECO:0000256" key="6">
    <source>
        <dbReference type="ARBA" id="ARBA00023319"/>
    </source>
</evidence>
<dbReference type="PANTHER" id="PTHR44337:SF20">
    <property type="entry name" value="CARCINOEMBRYONIC ANTIGEN-RELATED CELL ADHESION MOLECULE 5-RELATED"/>
    <property type="match status" value="1"/>
</dbReference>
<feature type="domain" description="Ig-like" evidence="7">
    <location>
        <begin position="165"/>
        <end position="248"/>
    </location>
</feature>
<keyword evidence="2" id="KW-0732">Signal</keyword>
<evidence type="ECO:0000313" key="8">
    <source>
        <dbReference type="EMBL" id="KAK3598042.1"/>
    </source>
</evidence>
<evidence type="ECO:0000256" key="1">
    <source>
        <dbReference type="ARBA" id="ARBA00004167"/>
    </source>
</evidence>
<dbReference type="InterPro" id="IPR003599">
    <property type="entry name" value="Ig_sub"/>
</dbReference>
<evidence type="ECO:0000259" key="7">
    <source>
        <dbReference type="PROSITE" id="PS50835"/>
    </source>
</evidence>
<keyword evidence="5" id="KW-0325">Glycoprotein</keyword>
<dbReference type="SMART" id="SM00409">
    <property type="entry name" value="IG"/>
    <property type="match status" value="2"/>
</dbReference>
<comment type="caution">
    <text evidence="8">The sequence shown here is derived from an EMBL/GenBank/DDBJ whole genome shotgun (WGS) entry which is preliminary data.</text>
</comment>